<organism evidence="5 6">
    <name type="scientific">Pseudosporangium ferrugineum</name>
    <dbReference type="NCBI Taxonomy" id="439699"/>
    <lineage>
        <taxon>Bacteria</taxon>
        <taxon>Bacillati</taxon>
        <taxon>Actinomycetota</taxon>
        <taxon>Actinomycetes</taxon>
        <taxon>Micromonosporales</taxon>
        <taxon>Micromonosporaceae</taxon>
        <taxon>Pseudosporangium</taxon>
    </lineage>
</organism>
<evidence type="ECO:0000313" key="5">
    <source>
        <dbReference type="EMBL" id="PRY30542.1"/>
    </source>
</evidence>
<dbReference type="GO" id="GO:0006567">
    <property type="term" value="P:L-threonine catabolic process"/>
    <property type="evidence" value="ECO:0007669"/>
    <property type="project" value="TreeGrafter"/>
</dbReference>
<dbReference type="Proteomes" id="UP000239209">
    <property type="component" value="Unassembled WGS sequence"/>
</dbReference>
<dbReference type="InterPro" id="IPR050147">
    <property type="entry name" value="Ser/Thr_Dehydratase"/>
</dbReference>
<dbReference type="InterPro" id="IPR000634">
    <property type="entry name" value="Ser/Thr_deHydtase_PyrdxlP-BS"/>
</dbReference>
<dbReference type="PANTHER" id="PTHR48078">
    <property type="entry name" value="THREONINE DEHYDRATASE, MITOCHONDRIAL-RELATED"/>
    <property type="match status" value="1"/>
</dbReference>
<comment type="cofactor">
    <cofactor evidence="1">
        <name>pyridoxal 5'-phosphate</name>
        <dbReference type="ChEBI" id="CHEBI:597326"/>
    </cofactor>
</comment>
<dbReference type="PROSITE" id="PS00165">
    <property type="entry name" value="DEHYDRATASE_SER_THR"/>
    <property type="match status" value="1"/>
</dbReference>
<evidence type="ECO:0000256" key="3">
    <source>
        <dbReference type="ARBA" id="ARBA00023239"/>
    </source>
</evidence>
<dbReference type="InterPro" id="IPR001926">
    <property type="entry name" value="TrpB-like_PALP"/>
</dbReference>
<dbReference type="GO" id="GO:0004794">
    <property type="term" value="F:threonine deaminase activity"/>
    <property type="evidence" value="ECO:0007669"/>
    <property type="project" value="TreeGrafter"/>
</dbReference>
<gene>
    <name evidence="5" type="ORF">CLV70_10494</name>
</gene>
<dbReference type="GO" id="GO:0003941">
    <property type="term" value="F:L-serine ammonia-lyase activity"/>
    <property type="evidence" value="ECO:0007669"/>
    <property type="project" value="TreeGrafter"/>
</dbReference>
<evidence type="ECO:0000256" key="2">
    <source>
        <dbReference type="ARBA" id="ARBA00022898"/>
    </source>
</evidence>
<dbReference type="GO" id="GO:0006565">
    <property type="term" value="P:L-serine catabolic process"/>
    <property type="evidence" value="ECO:0007669"/>
    <property type="project" value="TreeGrafter"/>
</dbReference>
<evidence type="ECO:0000256" key="1">
    <source>
        <dbReference type="ARBA" id="ARBA00001933"/>
    </source>
</evidence>
<reference evidence="5 6" key="1">
    <citation type="submission" date="2018-03" db="EMBL/GenBank/DDBJ databases">
        <title>Genomic Encyclopedia of Archaeal and Bacterial Type Strains, Phase II (KMG-II): from individual species to whole genera.</title>
        <authorList>
            <person name="Goeker M."/>
        </authorList>
    </citation>
    <scope>NUCLEOTIDE SEQUENCE [LARGE SCALE GENOMIC DNA]</scope>
    <source>
        <strain evidence="5 6">DSM 45348</strain>
    </source>
</reference>
<name>A0A2T0SAV7_9ACTN</name>
<dbReference type="GO" id="GO:0030170">
    <property type="term" value="F:pyridoxal phosphate binding"/>
    <property type="evidence" value="ECO:0007669"/>
    <property type="project" value="InterPro"/>
</dbReference>
<dbReference type="Pfam" id="PF00291">
    <property type="entry name" value="PALP"/>
    <property type="match status" value="1"/>
</dbReference>
<feature type="domain" description="Tryptophan synthase beta chain-like PALP" evidence="4">
    <location>
        <begin position="18"/>
        <end position="301"/>
    </location>
</feature>
<dbReference type="InterPro" id="IPR036052">
    <property type="entry name" value="TrpB-like_PALP_sf"/>
</dbReference>
<dbReference type="SUPFAM" id="SSF53686">
    <property type="entry name" value="Tryptophan synthase beta subunit-like PLP-dependent enzymes"/>
    <property type="match status" value="1"/>
</dbReference>
<dbReference type="PANTHER" id="PTHR48078:SF6">
    <property type="entry name" value="L-THREONINE DEHYDRATASE CATABOLIC TDCB"/>
    <property type="match status" value="1"/>
</dbReference>
<keyword evidence="3 5" id="KW-0456">Lyase</keyword>
<keyword evidence="6" id="KW-1185">Reference proteome</keyword>
<proteinExistence type="predicted"/>
<protein>
    <submittedName>
        <fullName evidence="5">L-threonine ammonia-lyase</fullName>
    </submittedName>
</protein>
<dbReference type="AlphaFoldDB" id="A0A2T0SAV7"/>
<keyword evidence="2" id="KW-0663">Pyridoxal phosphate</keyword>
<dbReference type="GO" id="GO:0009097">
    <property type="term" value="P:isoleucine biosynthetic process"/>
    <property type="evidence" value="ECO:0007669"/>
    <property type="project" value="TreeGrafter"/>
</dbReference>
<dbReference type="RefSeq" id="WP_106126175.1">
    <property type="nucleotide sequence ID" value="NZ_PVZG01000004.1"/>
</dbReference>
<dbReference type="Gene3D" id="3.40.50.1100">
    <property type="match status" value="2"/>
</dbReference>
<accession>A0A2T0SAV7</accession>
<comment type="caution">
    <text evidence="5">The sequence shown here is derived from an EMBL/GenBank/DDBJ whole genome shotgun (WGS) entry which is preliminary data.</text>
</comment>
<evidence type="ECO:0000259" key="4">
    <source>
        <dbReference type="Pfam" id="PF00291"/>
    </source>
</evidence>
<dbReference type="EMBL" id="PVZG01000004">
    <property type="protein sequence ID" value="PRY30542.1"/>
    <property type="molecule type" value="Genomic_DNA"/>
</dbReference>
<dbReference type="OrthoDB" id="9811476at2"/>
<sequence length="304" mass="31112">MIPADGDLAGARDRLRGRVRHTPVVRVDGRDVGSRGELTLKLEQLQYTGSFKARGALNAVLTMPAGAASVTAASGGNHGAAVAWAAHRAGVRATIFVPSFSPRVKQDAIRRYGADLHLVDGFYADALEAARKFAAEHDAVHIDAYDDLATVAGQSTVGAELAGQIPAGDTVIVGCGGGGLFAGVSLALRGRNTVVAAEPESAPSLASAIAAGRPVDIDVDRAGAAVDSLGARRAGSIATAVALELRSPVLLVPDEAVHRARQQLWDNFRIAAEPGGATALAAALHHAGDLPRDRVTILISGANA</sequence>
<evidence type="ECO:0000313" key="6">
    <source>
        <dbReference type="Proteomes" id="UP000239209"/>
    </source>
</evidence>